<feature type="binding site" evidence="5">
    <location>
        <position position="250"/>
    </location>
    <ligand>
        <name>Fe cation</name>
        <dbReference type="ChEBI" id="CHEBI:24875"/>
    </ligand>
</feature>
<keyword evidence="2 5" id="KW-0479">Metal-binding</keyword>
<protein>
    <submittedName>
        <fullName evidence="6">4-hydroxyphenylpyruvate dioxygenase</fullName>
    </submittedName>
</protein>
<name>A0A191VAH1_9ACTN</name>
<dbReference type="KEGG" id="spav:Spa2297_32985"/>
<keyword evidence="4 5" id="KW-0408">Iron</keyword>
<dbReference type="Proteomes" id="UP000078468">
    <property type="component" value="Plasmid pspa1"/>
</dbReference>
<organism evidence="6 7">
    <name type="scientific">Streptomyces parvulus</name>
    <dbReference type="NCBI Taxonomy" id="146923"/>
    <lineage>
        <taxon>Bacteria</taxon>
        <taxon>Bacillati</taxon>
        <taxon>Actinomycetota</taxon>
        <taxon>Actinomycetes</taxon>
        <taxon>Kitasatosporales</taxon>
        <taxon>Streptomycetaceae</taxon>
        <taxon>Streptomyces</taxon>
    </lineage>
</organism>
<dbReference type="Gene3D" id="3.10.180.10">
    <property type="entry name" value="2,3-Dihydroxybiphenyl 1,2-Dioxygenase, domain 1"/>
    <property type="match status" value="2"/>
</dbReference>
<evidence type="ECO:0000313" key="6">
    <source>
        <dbReference type="EMBL" id="ANJ11922.1"/>
    </source>
</evidence>
<gene>
    <name evidence="6" type="ORF">Spa2297_32985</name>
</gene>
<dbReference type="RefSeq" id="WP_064732249.1">
    <property type="nucleotide sequence ID" value="NZ_BMRX01000035.1"/>
</dbReference>
<evidence type="ECO:0000256" key="5">
    <source>
        <dbReference type="PIRSR" id="PIRSR009283-1"/>
    </source>
</evidence>
<keyword evidence="6" id="KW-0223">Dioxygenase</keyword>
<dbReference type="PANTHER" id="PTHR11959:SF1">
    <property type="entry name" value="4-HYDROXYPHENYLPYRUVATE DIOXYGENASE"/>
    <property type="match status" value="1"/>
</dbReference>
<dbReference type="AlphaFoldDB" id="A0A191VAH1"/>
<dbReference type="PROSITE" id="PS51819">
    <property type="entry name" value="VOC"/>
    <property type="match status" value="2"/>
</dbReference>
<dbReference type="NCBIfam" id="TIGR01263">
    <property type="entry name" value="4HPPD"/>
    <property type="match status" value="1"/>
</dbReference>
<comment type="similarity">
    <text evidence="1">Belongs to the 4HPPD family.</text>
</comment>
<dbReference type="InterPro" id="IPR041736">
    <property type="entry name" value="4OHPhenylPyrv_dOase_N"/>
</dbReference>
<keyword evidence="3" id="KW-0677">Repeat</keyword>
<accession>A0A191VAH1</accession>
<evidence type="ECO:0000256" key="3">
    <source>
        <dbReference type="ARBA" id="ARBA00022737"/>
    </source>
</evidence>
<dbReference type="GeneID" id="91309731"/>
<dbReference type="InterPro" id="IPR005956">
    <property type="entry name" value="4OHPhenylPyrv_dOase"/>
</dbReference>
<dbReference type="GO" id="GO:0006572">
    <property type="term" value="P:L-tyrosine catabolic process"/>
    <property type="evidence" value="ECO:0007669"/>
    <property type="project" value="TreeGrafter"/>
</dbReference>
<keyword evidence="6" id="KW-0560">Oxidoreductase</keyword>
<geneLocation type="plasmid" evidence="7">
    <name>pspa1</name>
</geneLocation>
<evidence type="ECO:0000256" key="2">
    <source>
        <dbReference type="ARBA" id="ARBA00022723"/>
    </source>
</evidence>
<dbReference type="CDD" id="cd07250">
    <property type="entry name" value="HPPD_C_like"/>
    <property type="match status" value="1"/>
</dbReference>
<evidence type="ECO:0000313" key="7">
    <source>
        <dbReference type="Proteomes" id="UP000078468"/>
    </source>
</evidence>
<dbReference type="GO" id="GO:0003868">
    <property type="term" value="F:4-hydroxyphenylpyruvate dioxygenase activity"/>
    <property type="evidence" value="ECO:0007669"/>
    <property type="project" value="InterPro"/>
</dbReference>
<comment type="cofactor">
    <cofactor evidence="5">
        <name>Fe cation</name>
        <dbReference type="ChEBI" id="CHEBI:24875"/>
    </cofactor>
    <text evidence="5">Binds 1 Fe cation per subunit.</text>
</comment>
<keyword evidence="6" id="KW-0614">Plasmid</keyword>
<dbReference type="InterPro" id="IPR004360">
    <property type="entry name" value="Glyas_Fos-R_dOase_dom"/>
</dbReference>
<dbReference type="InterPro" id="IPR029068">
    <property type="entry name" value="Glyas_Bleomycin-R_OHBP_Dase"/>
</dbReference>
<dbReference type="Pfam" id="PF13669">
    <property type="entry name" value="Glyoxalase_4"/>
    <property type="match status" value="1"/>
</dbReference>
<proteinExistence type="inferred from homology"/>
<dbReference type="GO" id="GO:0046872">
    <property type="term" value="F:metal ion binding"/>
    <property type="evidence" value="ECO:0007669"/>
    <property type="project" value="UniProtKB-KW"/>
</dbReference>
<feature type="binding site" evidence="5">
    <location>
        <position position="327"/>
    </location>
    <ligand>
        <name>Fe cation</name>
        <dbReference type="ChEBI" id="CHEBI:24875"/>
    </ligand>
</feature>
<dbReference type="PIRSF" id="PIRSF009283">
    <property type="entry name" value="HPP_dOase"/>
    <property type="match status" value="1"/>
</dbReference>
<dbReference type="InterPro" id="IPR037523">
    <property type="entry name" value="VOC_core"/>
</dbReference>
<dbReference type="Pfam" id="PF00903">
    <property type="entry name" value="Glyoxalase"/>
    <property type="match status" value="1"/>
</dbReference>
<feature type="binding site" evidence="5">
    <location>
        <position position="170"/>
    </location>
    <ligand>
        <name>Fe cation</name>
        <dbReference type="ChEBI" id="CHEBI:24875"/>
    </ligand>
</feature>
<evidence type="ECO:0000256" key="1">
    <source>
        <dbReference type="ARBA" id="ARBA00005877"/>
    </source>
</evidence>
<dbReference type="PANTHER" id="PTHR11959">
    <property type="entry name" value="4-HYDROXYPHENYLPYRUVATE DIOXYGENASE"/>
    <property type="match status" value="1"/>
</dbReference>
<dbReference type="InterPro" id="IPR041735">
    <property type="entry name" value="4OHPhenylPyrv_dOase_C"/>
</dbReference>
<reference evidence="6 7" key="1">
    <citation type="submission" date="2016-05" db="EMBL/GenBank/DDBJ databases">
        <title>Non-Contiguous Finished Genome Sequence of Streptomyces parvulus 2297 Integrated Site-Specifically with Actinophage R4.</title>
        <authorList>
            <person name="Nishizawa T."/>
            <person name="Miura T."/>
            <person name="Harada C."/>
            <person name="Guo Y."/>
            <person name="Narisawa K."/>
            <person name="Ohta H."/>
            <person name="Takahashi H."/>
            <person name="Shirai M."/>
        </authorList>
    </citation>
    <scope>NUCLEOTIDE SEQUENCE [LARGE SCALE GENOMIC DNA]</scope>
    <source>
        <strain evidence="6 7">2297</strain>
        <plasmid evidence="7">pspa1</plasmid>
    </source>
</reference>
<dbReference type="CDD" id="cd08342">
    <property type="entry name" value="HPPD_N_like"/>
    <property type="match status" value="1"/>
</dbReference>
<keyword evidence="6" id="KW-0670">Pyruvate</keyword>
<evidence type="ECO:0000256" key="4">
    <source>
        <dbReference type="ARBA" id="ARBA00023004"/>
    </source>
</evidence>
<sequence>MANSNISIFDELSLDHVEFYVHDTTAAAAQFTDSYGFEVYGASEPAESGDTIRSVALGRNRIRLVLTTAQGADHPVAAYVAQHGDGVADIALTTSDAAAAFTEAVRRGAVAVAEPAERGGFVTASIRGFGDVIHTFVQRPAGEDARSLPGFSPGPGTGTRFDSGLNEIDHFAVCLEAGQLSPTVEFYEKTLDFRMIFEERILVGGQAMDSKVIQSRTGSVTLTLIEPDTSLEPGQIDGFLKNHGGAGVQHIAFTADDIVESVGLLKSSGVAFLSTPDAYYRLLAVNTAKHSVPRLRELDILVDEDHDGQLFQIFTSSVHPRGTFFMEVIERLGARTFGSGNIKALYEAVERQRAEAGAEK</sequence>
<dbReference type="EMBL" id="CP015867">
    <property type="protein sequence ID" value="ANJ11922.1"/>
    <property type="molecule type" value="Genomic_DNA"/>
</dbReference>
<dbReference type="SUPFAM" id="SSF54593">
    <property type="entry name" value="Glyoxalase/Bleomycin resistance protein/Dihydroxybiphenyl dioxygenase"/>
    <property type="match status" value="1"/>
</dbReference>